<evidence type="ECO:0000313" key="2">
    <source>
        <dbReference type="Proteomes" id="UP000234626"/>
    </source>
</evidence>
<sequence>MADRQADTRKRKRPRQSSQLITSVFKQPLFGAVLFQKKEKKRDAQNPSTFNSFLRKEMQILEKALMFMAE</sequence>
<gene>
    <name evidence="1" type="ORF">CYR34_14535</name>
</gene>
<keyword evidence="2" id="KW-1185">Reference proteome</keyword>
<organism evidence="1 2">
    <name type="scientific">Chimaeribacter arupi</name>
    <dbReference type="NCBI Taxonomy" id="2060066"/>
    <lineage>
        <taxon>Bacteria</taxon>
        <taxon>Pseudomonadati</taxon>
        <taxon>Pseudomonadota</taxon>
        <taxon>Gammaproteobacteria</taxon>
        <taxon>Enterobacterales</taxon>
        <taxon>Yersiniaceae</taxon>
        <taxon>Chimaeribacter</taxon>
    </lineage>
</organism>
<dbReference type="AlphaFoldDB" id="A0A2N5EKU4"/>
<comment type="caution">
    <text evidence="1">The sequence shown here is derived from an EMBL/GenBank/DDBJ whole genome shotgun (WGS) entry which is preliminary data.</text>
</comment>
<dbReference type="RefSeq" id="WP_101835355.1">
    <property type="nucleotide sequence ID" value="NZ_PJZK01000015.1"/>
</dbReference>
<dbReference type="EMBL" id="PJZK01000015">
    <property type="protein sequence ID" value="PLR47365.1"/>
    <property type="molecule type" value="Genomic_DNA"/>
</dbReference>
<dbReference type="Proteomes" id="UP000234626">
    <property type="component" value="Unassembled WGS sequence"/>
</dbReference>
<proteinExistence type="predicted"/>
<name>A0A2N5EKU4_9GAMM</name>
<reference evidence="1 2" key="1">
    <citation type="submission" date="2017-12" db="EMBL/GenBank/DDBJ databases">
        <title>Characterization of six clinical isolates of Enterochimera gen. nov., a novel genus of the Yersiniaciae family and the three species Enterochimera arupensis sp. nov., Enterochimera coloradensis sp. nov, and Enterochimera californica sp. nov.</title>
        <authorList>
            <person name="Rossi A."/>
            <person name="Fisher M."/>
        </authorList>
    </citation>
    <scope>NUCLEOTIDE SEQUENCE [LARGE SCALE GENOMIC DNA]</scope>
    <source>
        <strain evidence="1 2">2016Iso1</strain>
    </source>
</reference>
<accession>A0A2N5EKU4</accession>
<protein>
    <submittedName>
        <fullName evidence="1">Uncharacterized protein</fullName>
    </submittedName>
</protein>
<evidence type="ECO:0000313" key="1">
    <source>
        <dbReference type="EMBL" id="PLR47365.1"/>
    </source>
</evidence>